<dbReference type="GO" id="GO:0006935">
    <property type="term" value="P:chemotaxis"/>
    <property type="evidence" value="ECO:0007669"/>
    <property type="project" value="UniProtKB-ARBA"/>
</dbReference>
<organism evidence="9 10">
    <name type="scientific">Desulfobaculum bizertense DSM 18034</name>
    <dbReference type="NCBI Taxonomy" id="1121442"/>
    <lineage>
        <taxon>Bacteria</taxon>
        <taxon>Pseudomonadati</taxon>
        <taxon>Thermodesulfobacteriota</taxon>
        <taxon>Desulfovibrionia</taxon>
        <taxon>Desulfovibrionales</taxon>
        <taxon>Desulfovibrionaceae</taxon>
        <taxon>Desulfobaculum</taxon>
    </lineage>
</organism>
<evidence type="ECO:0000313" key="9">
    <source>
        <dbReference type="EMBL" id="SKA63823.1"/>
    </source>
</evidence>
<dbReference type="SMART" id="SM01358">
    <property type="entry name" value="HBM"/>
    <property type="match status" value="1"/>
</dbReference>
<reference evidence="9 10" key="1">
    <citation type="submission" date="2017-02" db="EMBL/GenBank/DDBJ databases">
        <authorList>
            <person name="Peterson S.W."/>
        </authorList>
    </citation>
    <scope>NUCLEOTIDE SEQUENCE [LARGE SCALE GENOMIC DNA]</scope>
    <source>
        <strain evidence="9 10">DSM 18034</strain>
    </source>
</reference>
<dbReference type="SUPFAM" id="SSF58104">
    <property type="entry name" value="Methyl-accepting chemotaxis protein (MCP) signaling domain"/>
    <property type="match status" value="1"/>
</dbReference>
<dbReference type="EMBL" id="FUYA01000001">
    <property type="protein sequence ID" value="SKA63823.1"/>
    <property type="molecule type" value="Genomic_DNA"/>
</dbReference>
<evidence type="ECO:0000256" key="4">
    <source>
        <dbReference type="PROSITE-ProRule" id="PRU00284"/>
    </source>
</evidence>
<evidence type="ECO:0000256" key="2">
    <source>
        <dbReference type="ARBA" id="ARBA00023224"/>
    </source>
</evidence>
<sequence>MKVKTKLVIISIVAVMGLGALLALSILGGNHMQAASRLESEASDALISMLQARRQEKNFFLRKDVVWYKKAQTEVEELKAHLAKITELDSSMADQVQSALLLVNQYDSNLAKIVATEQELGLSALEGLRGKVRKNFRQMQDRLRILEADDIYATLMRARSAEKNFILWSDDVSLTKYRQEMDAVKTGLGASTKVDARSYSELHEMLGEHEAAFDLLVQKVRLKDSSLNENIIVARKVEPIVQSIASAAALREVHVSHSVLAMALPAGIGTTIFLIIFVFFVARSITNPLEQLQTCAREVTKGHFRAVSRVTLAGEFEALRHDLQLMVESIKKAMEEAHQKSDEAEAQAKLAEEARHNAEKEEQHVRGILTKIQDVAAQSSEIADSLSTASSQLAAEVEQTSKGADSQQTQVTETAAAMEQMAAAVLEVARNSSHAAQNAENSRNDAIEGQARVGHTVADIADVEDSTHELSAVMDDLSEKAQSIGQVMDVIADIADQTNLLALNAAIEAARAGEAGRGFAVVADEVRKLAEKTMSATQEVGHAISGVQDSVQNSVEKRRVAEKALAATVKHAREAGDMLTSIVEKVNETAQMSQSIAAAAEEQSAASEQINHSIDEINQVSNETAAGAEESASAIRAIAHRANELQGLIQELRSMA</sequence>
<evidence type="ECO:0000259" key="7">
    <source>
        <dbReference type="PROSITE" id="PS50111"/>
    </source>
</evidence>
<evidence type="ECO:0000256" key="3">
    <source>
        <dbReference type="ARBA" id="ARBA00029447"/>
    </source>
</evidence>
<keyword evidence="6" id="KW-0472">Membrane</keyword>
<keyword evidence="6" id="KW-1133">Transmembrane helix</keyword>
<dbReference type="PANTHER" id="PTHR32089">
    <property type="entry name" value="METHYL-ACCEPTING CHEMOTAXIS PROTEIN MCPB"/>
    <property type="match status" value="1"/>
</dbReference>
<feature type="coiled-coil region" evidence="5">
    <location>
        <begin position="320"/>
        <end position="363"/>
    </location>
</feature>
<dbReference type="Gene3D" id="1.10.287.950">
    <property type="entry name" value="Methyl-accepting chemotaxis protein"/>
    <property type="match status" value="1"/>
</dbReference>
<dbReference type="PANTHER" id="PTHR32089:SF112">
    <property type="entry name" value="LYSOZYME-LIKE PROTEIN-RELATED"/>
    <property type="match status" value="1"/>
</dbReference>
<dbReference type="STRING" id="1121442.SAMN02745702_00220"/>
<evidence type="ECO:0000256" key="1">
    <source>
        <dbReference type="ARBA" id="ARBA00004370"/>
    </source>
</evidence>
<keyword evidence="2 4" id="KW-0807">Transducer</keyword>
<evidence type="ECO:0000256" key="6">
    <source>
        <dbReference type="SAM" id="Phobius"/>
    </source>
</evidence>
<keyword evidence="6" id="KW-0812">Transmembrane</keyword>
<name>A0A1T4VFZ8_9BACT</name>
<comment type="similarity">
    <text evidence="3">Belongs to the methyl-accepting chemotaxis (MCP) protein family.</text>
</comment>
<dbReference type="GO" id="GO:0016020">
    <property type="term" value="C:membrane"/>
    <property type="evidence" value="ECO:0007669"/>
    <property type="project" value="UniProtKB-SubCell"/>
</dbReference>
<dbReference type="InterPro" id="IPR004089">
    <property type="entry name" value="MCPsignal_dom"/>
</dbReference>
<dbReference type="Pfam" id="PF00015">
    <property type="entry name" value="MCPsignal"/>
    <property type="match status" value="1"/>
</dbReference>
<dbReference type="InterPro" id="IPR003660">
    <property type="entry name" value="HAMP_dom"/>
</dbReference>
<accession>A0A1T4VFZ8</accession>
<comment type="subcellular location">
    <subcellularLocation>
        <location evidence="1">Membrane</location>
    </subcellularLocation>
</comment>
<feature type="domain" description="Methyl-accepting transducer" evidence="7">
    <location>
        <begin position="382"/>
        <end position="618"/>
    </location>
</feature>
<feature type="domain" description="HAMP" evidence="8">
    <location>
        <begin position="283"/>
        <end position="335"/>
    </location>
</feature>
<keyword evidence="5" id="KW-0175">Coiled coil</keyword>
<dbReference type="RefSeq" id="WP_078683544.1">
    <property type="nucleotide sequence ID" value="NZ_FUYA01000001.1"/>
</dbReference>
<dbReference type="SMART" id="SM00283">
    <property type="entry name" value="MA"/>
    <property type="match status" value="1"/>
</dbReference>
<evidence type="ECO:0000259" key="8">
    <source>
        <dbReference type="PROSITE" id="PS50885"/>
    </source>
</evidence>
<dbReference type="OrthoDB" id="5349256at2"/>
<dbReference type="GO" id="GO:0007165">
    <property type="term" value="P:signal transduction"/>
    <property type="evidence" value="ECO:0007669"/>
    <property type="project" value="UniProtKB-KW"/>
</dbReference>
<gene>
    <name evidence="9" type="ORF">SAMN02745702_00220</name>
</gene>
<feature type="transmembrane region" description="Helical" evidence="6">
    <location>
        <begin position="259"/>
        <end position="282"/>
    </location>
</feature>
<dbReference type="FunFam" id="1.10.287.950:FF:000001">
    <property type="entry name" value="Methyl-accepting chemotaxis sensory transducer"/>
    <property type="match status" value="1"/>
</dbReference>
<protein>
    <submittedName>
        <fullName evidence="9">Methyl-accepting chemotaxis protein</fullName>
    </submittedName>
</protein>
<dbReference type="InterPro" id="IPR032255">
    <property type="entry name" value="HBM"/>
</dbReference>
<dbReference type="AlphaFoldDB" id="A0A1T4VFZ8"/>
<feature type="transmembrane region" description="Helical" evidence="6">
    <location>
        <begin position="6"/>
        <end position="27"/>
    </location>
</feature>
<keyword evidence="10" id="KW-1185">Reference proteome</keyword>
<dbReference type="Proteomes" id="UP000189733">
    <property type="component" value="Unassembled WGS sequence"/>
</dbReference>
<evidence type="ECO:0000313" key="10">
    <source>
        <dbReference type="Proteomes" id="UP000189733"/>
    </source>
</evidence>
<evidence type="ECO:0000256" key="5">
    <source>
        <dbReference type="SAM" id="Coils"/>
    </source>
</evidence>
<dbReference type="PROSITE" id="PS50111">
    <property type="entry name" value="CHEMOTAXIS_TRANSDUC_2"/>
    <property type="match status" value="1"/>
</dbReference>
<proteinExistence type="inferred from homology"/>
<dbReference type="PROSITE" id="PS50885">
    <property type="entry name" value="HAMP"/>
    <property type="match status" value="1"/>
</dbReference>
<dbReference type="Gene3D" id="6.10.340.10">
    <property type="match status" value="1"/>
</dbReference>
<dbReference type="SMART" id="SM00304">
    <property type="entry name" value="HAMP"/>
    <property type="match status" value="2"/>
</dbReference>